<accession>A0A9P0KWT6</accession>
<evidence type="ECO:0000256" key="5">
    <source>
        <dbReference type="SAM" id="Phobius"/>
    </source>
</evidence>
<dbReference type="GO" id="GO:0005739">
    <property type="term" value="C:mitochondrion"/>
    <property type="evidence" value="ECO:0007669"/>
    <property type="project" value="TreeGrafter"/>
</dbReference>
<gene>
    <name evidence="6" type="ORF">ACAOBT_LOCUS13470</name>
</gene>
<dbReference type="InterPro" id="IPR019537">
    <property type="entry name" value="TMEM65"/>
</dbReference>
<evidence type="ECO:0000256" key="1">
    <source>
        <dbReference type="ARBA" id="ARBA00004141"/>
    </source>
</evidence>
<dbReference type="PANTHER" id="PTHR21706:SF15">
    <property type="entry name" value="TRANSMEMBRANE PROTEIN 65"/>
    <property type="match status" value="1"/>
</dbReference>
<evidence type="ECO:0000313" key="7">
    <source>
        <dbReference type="Proteomes" id="UP001152888"/>
    </source>
</evidence>
<organism evidence="6 7">
    <name type="scientific">Acanthoscelides obtectus</name>
    <name type="common">Bean weevil</name>
    <name type="synonym">Bruchus obtectus</name>
    <dbReference type="NCBI Taxonomy" id="200917"/>
    <lineage>
        <taxon>Eukaryota</taxon>
        <taxon>Metazoa</taxon>
        <taxon>Ecdysozoa</taxon>
        <taxon>Arthropoda</taxon>
        <taxon>Hexapoda</taxon>
        <taxon>Insecta</taxon>
        <taxon>Pterygota</taxon>
        <taxon>Neoptera</taxon>
        <taxon>Endopterygota</taxon>
        <taxon>Coleoptera</taxon>
        <taxon>Polyphaga</taxon>
        <taxon>Cucujiformia</taxon>
        <taxon>Chrysomeloidea</taxon>
        <taxon>Chrysomelidae</taxon>
        <taxon>Bruchinae</taxon>
        <taxon>Bruchini</taxon>
        <taxon>Acanthoscelides</taxon>
    </lineage>
</organism>
<feature type="transmembrane region" description="Helical" evidence="5">
    <location>
        <begin position="251"/>
        <end position="271"/>
    </location>
</feature>
<evidence type="ECO:0000256" key="2">
    <source>
        <dbReference type="ARBA" id="ARBA00022692"/>
    </source>
</evidence>
<evidence type="ECO:0000256" key="3">
    <source>
        <dbReference type="ARBA" id="ARBA00022989"/>
    </source>
</evidence>
<proteinExistence type="predicted"/>
<keyword evidence="7" id="KW-1185">Reference proteome</keyword>
<evidence type="ECO:0000256" key="4">
    <source>
        <dbReference type="ARBA" id="ARBA00023136"/>
    </source>
</evidence>
<dbReference type="Pfam" id="PF10507">
    <property type="entry name" value="TMEM65"/>
    <property type="match status" value="1"/>
</dbReference>
<evidence type="ECO:0000313" key="6">
    <source>
        <dbReference type="EMBL" id="CAH1979519.1"/>
    </source>
</evidence>
<protein>
    <recommendedName>
        <fullName evidence="8">Transmembrane protein 65</fullName>
    </recommendedName>
</protein>
<comment type="subcellular location">
    <subcellularLocation>
        <location evidence="1">Membrane</location>
        <topology evidence="1">Multi-pass membrane protein</topology>
    </subcellularLocation>
</comment>
<sequence>MAAKLSRTKCLPKLLLKRTSIFSQKTRVTNLAGFFKVDEVHNCKFSVDTTLRGTAGHAETTCTTQGLSKLQAQELILRLNSVERNHLMTALQEYNSKIIKEEYEGQLAASRWRSKYGRPSKLPRLGDVDPTGSYCTFPEDWLKKKMAQSVPKPTSRDLLNISVANSIPFIGFGFLDNFFMLIFGDYIDLYLGSYFCVSTMGAAAMGNTISDILGIGSAFYVERIANQIGFRPPQLSPLQLDMSCSRNAANAGRVLGVTLGCILGMFPLLVLRKNKKEAAKEDGTPEVPEE</sequence>
<dbReference type="GO" id="GO:0016020">
    <property type="term" value="C:membrane"/>
    <property type="evidence" value="ECO:0007669"/>
    <property type="project" value="UniProtKB-SubCell"/>
</dbReference>
<name>A0A9P0KWT6_ACAOB</name>
<keyword evidence="2 5" id="KW-0812">Transmembrane</keyword>
<keyword evidence="3 5" id="KW-1133">Transmembrane helix</keyword>
<evidence type="ECO:0008006" key="8">
    <source>
        <dbReference type="Google" id="ProtNLM"/>
    </source>
</evidence>
<dbReference type="PANTHER" id="PTHR21706">
    <property type="entry name" value="TRANSMEMBRANE PROTEIN 65"/>
    <property type="match status" value="1"/>
</dbReference>
<dbReference type="AlphaFoldDB" id="A0A9P0KWT6"/>
<dbReference type="OrthoDB" id="430821at2759"/>
<dbReference type="Proteomes" id="UP001152888">
    <property type="component" value="Unassembled WGS sequence"/>
</dbReference>
<dbReference type="EMBL" id="CAKOFQ010006880">
    <property type="protein sequence ID" value="CAH1979519.1"/>
    <property type="molecule type" value="Genomic_DNA"/>
</dbReference>
<keyword evidence="4 5" id="KW-0472">Membrane</keyword>
<reference evidence="6" key="1">
    <citation type="submission" date="2022-03" db="EMBL/GenBank/DDBJ databases">
        <authorList>
            <person name="Sayadi A."/>
        </authorList>
    </citation>
    <scope>NUCLEOTIDE SEQUENCE</scope>
</reference>
<comment type="caution">
    <text evidence="6">The sequence shown here is derived from an EMBL/GenBank/DDBJ whole genome shotgun (WGS) entry which is preliminary data.</text>
</comment>